<reference evidence="5 7" key="2">
    <citation type="journal article" date="2013" name="Nature">
        <title>Insights into bilaterian evolution from three spiralian genomes.</title>
        <authorList>
            <person name="Simakov O."/>
            <person name="Marletaz F."/>
            <person name="Cho S.J."/>
            <person name="Edsinger-Gonzales E."/>
            <person name="Havlak P."/>
            <person name="Hellsten U."/>
            <person name="Kuo D.H."/>
            <person name="Larsson T."/>
            <person name="Lv J."/>
            <person name="Arendt D."/>
            <person name="Savage R."/>
            <person name="Osoegawa K."/>
            <person name="de Jong P."/>
            <person name="Grimwood J."/>
            <person name="Chapman J.A."/>
            <person name="Shapiro H."/>
            <person name="Aerts A."/>
            <person name="Otillar R.P."/>
            <person name="Terry A.Y."/>
            <person name="Boore J.L."/>
            <person name="Grigoriev I.V."/>
            <person name="Lindberg D.R."/>
            <person name="Seaver E.C."/>
            <person name="Weisblat D.A."/>
            <person name="Putnam N.H."/>
            <person name="Rokhsar D.S."/>
        </authorList>
    </citation>
    <scope>NUCLEOTIDE SEQUENCE</scope>
    <source>
        <strain evidence="5 7">I ESC-2004</strain>
    </source>
</reference>
<dbReference type="EMBL" id="AMQN01016470">
    <property type="status" value="NOT_ANNOTATED_CDS"/>
    <property type="molecule type" value="Genomic_DNA"/>
</dbReference>
<keyword evidence="7" id="KW-1185">Reference proteome</keyword>
<evidence type="ECO:0000313" key="6">
    <source>
        <dbReference type="EnsemblMetazoa" id="CapteP191890"/>
    </source>
</evidence>
<dbReference type="InterPro" id="IPR001356">
    <property type="entry name" value="HD"/>
</dbReference>
<keyword evidence="1 2" id="KW-0371">Homeobox</keyword>
<evidence type="ECO:0000256" key="1">
    <source>
        <dbReference type="PROSITE-ProRule" id="PRU00108"/>
    </source>
</evidence>
<proteinExistence type="predicted"/>
<dbReference type="AlphaFoldDB" id="R7VHM4"/>
<dbReference type="EnsemblMetazoa" id="CapteT191890">
    <property type="protein sequence ID" value="CapteP191890"/>
    <property type="gene ID" value="CapteG191890"/>
</dbReference>
<comment type="subcellular location">
    <subcellularLocation>
        <location evidence="1 2">Nucleus</location>
    </subcellularLocation>
</comment>
<sequence>MGEAFDSVHHAVHLLPNTPSDREEKNMNFKIIEANTKLDCLWLHSTDTHGFRLLGIELHSKLLAEHSLSRLSIIDIQQPPPMATVTIEGGQQAIPLYEVPDRNLQEPASAASFGVVGKQAIPMLQPEPVVPSNTQAPSVVEPLQQQPSNLVGPRVKKLIASKRPAHRTNSPYTKEAVDILHDVFVKNNGNIPDHSAIRCLAGSVGMTTQQIRKWFSNKRNRLVKNQEAKENRQPTAHAQQHRR</sequence>
<feature type="region of interest" description="Disordered" evidence="3">
    <location>
        <begin position="222"/>
        <end position="243"/>
    </location>
</feature>
<evidence type="ECO:0000259" key="4">
    <source>
        <dbReference type="PROSITE" id="PS50071"/>
    </source>
</evidence>
<dbReference type="PROSITE" id="PS50071">
    <property type="entry name" value="HOMEOBOX_2"/>
    <property type="match status" value="1"/>
</dbReference>
<gene>
    <name evidence="5" type="ORF">CAPTEDRAFT_191890</name>
</gene>
<accession>R7VHM4</accession>
<feature type="compositionally biased region" description="Polar residues" evidence="3">
    <location>
        <begin position="233"/>
        <end position="243"/>
    </location>
</feature>
<dbReference type="Proteomes" id="UP000014760">
    <property type="component" value="Unassembled WGS sequence"/>
</dbReference>
<protein>
    <recommendedName>
        <fullName evidence="4">Homeobox domain-containing protein</fullName>
    </recommendedName>
</protein>
<dbReference type="Pfam" id="PF00046">
    <property type="entry name" value="Homeodomain"/>
    <property type="match status" value="1"/>
</dbReference>
<dbReference type="Gene3D" id="1.10.10.60">
    <property type="entry name" value="Homeodomain-like"/>
    <property type="match status" value="1"/>
</dbReference>
<name>R7VHM4_CAPTE</name>
<reference evidence="6" key="3">
    <citation type="submission" date="2015-06" db="UniProtKB">
        <authorList>
            <consortium name="EnsemblMetazoa"/>
        </authorList>
    </citation>
    <scope>IDENTIFICATION</scope>
</reference>
<dbReference type="CDD" id="cd00086">
    <property type="entry name" value="homeodomain"/>
    <property type="match status" value="1"/>
</dbReference>
<evidence type="ECO:0000256" key="2">
    <source>
        <dbReference type="RuleBase" id="RU000682"/>
    </source>
</evidence>
<dbReference type="InterPro" id="IPR009057">
    <property type="entry name" value="Homeodomain-like_sf"/>
</dbReference>
<dbReference type="GO" id="GO:0003677">
    <property type="term" value="F:DNA binding"/>
    <property type="evidence" value="ECO:0007669"/>
    <property type="project" value="UniProtKB-UniRule"/>
</dbReference>
<evidence type="ECO:0000313" key="5">
    <source>
        <dbReference type="EMBL" id="ELU18119.1"/>
    </source>
</evidence>
<feature type="domain" description="Homeobox" evidence="4">
    <location>
        <begin position="163"/>
        <end position="225"/>
    </location>
</feature>
<dbReference type="GO" id="GO:0005634">
    <property type="term" value="C:nucleus"/>
    <property type="evidence" value="ECO:0007669"/>
    <property type="project" value="UniProtKB-SubCell"/>
</dbReference>
<keyword evidence="1 2" id="KW-0238">DNA-binding</keyword>
<feature type="DNA-binding region" description="Homeobox" evidence="1">
    <location>
        <begin position="165"/>
        <end position="226"/>
    </location>
</feature>
<reference evidence="7" key="1">
    <citation type="submission" date="2012-12" db="EMBL/GenBank/DDBJ databases">
        <authorList>
            <person name="Hellsten U."/>
            <person name="Grimwood J."/>
            <person name="Chapman J.A."/>
            <person name="Shapiro H."/>
            <person name="Aerts A."/>
            <person name="Otillar R.P."/>
            <person name="Terry A.Y."/>
            <person name="Boore J.L."/>
            <person name="Simakov O."/>
            <person name="Marletaz F."/>
            <person name="Cho S.-J."/>
            <person name="Edsinger-Gonzales E."/>
            <person name="Havlak P."/>
            <person name="Kuo D.-H."/>
            <person name="Larsson T."/>
            <person name="Lv J."/>
            <person name="Arendt D."/>
            <person name="Savage R."/>
            <person name="Osoegawa K."/>
            <person name="de Jong P."/>
            <person name="Lindberg D.R."/>
            <person name="Seaver E.C."/>
            <person name="Weisblat D.A."/>
            <person name="Putnam N.H."/>
            <person name="Grigoriev I.V."/>
            <person name="Rokhsar D.S."/>
        </authorList>
    </citation>
    <scope>NUCLEOTIDE SEQUENCE</scope>
    <source>
        <strain evidence="7">I ESC-2004</strain>
    </source>
</reference>
<dbReference type="SMART" id="SM00389">
    <property type="entry name" value="HOX"/>
    <property type="match status" value="1"/>
</dbReference>
<dbReference type="SUPFAM" id="SSF46689">
    <property type="entry name" value="Homeodomain-like"/>
    <property type="match status" value="1"/>
</dbReference>
<organism evidence="5">
    <name type="scientific">Capitella teleta</name>
    <name type="common">Polychaete worm</name>
    <dbReference type="NCBI Taxonomy" id="283909"/>
    <lineage>
        <taxon>Eukaryota</taxon>
        <taxon>Metazoa</taxon>
        <taxon>Spiralia</taxon>
        <taxon>Lophotrochozoa</taxon>
        <taxon>Annelida</taxon>
        <taxon>Polychaeta</taxon>
        <taxon>Sedentaria</taxon>
        <taxon>Scolecida</taxon>
        <taxon>Capitellidae</taxon>
        <taxon>Capitella</taxon>
    </lineage>
</organism>
<dbReference type="EMBL" id="KB292109">
    <property type="protein sequence ID" value="ELU18119.1"/>
    <property type="molecule type" value="Genomic_DNA"/>
</dbReference>
<evidence type="ECO:0000313" key="7">
    <source>
        <dbReference type="Proteomes" id="UP000014760"/>
    </source>
</evidence>
<keyword evidence="1 2" id="KW-0539">Nucleus</keyword>
<dbReference type="HOGENOM" id="CLU_1143477_0_0_1"/>
<evidence type="ECO:0000256" key="3">
    <source>
        <dbReference type="SAM" id="MobiDB-lite"/>
    </source>
</evidence>